<evidence type="ECO:0000313" key="2">
    <source>
        <dbReference type="EMBL" id="RHX86808.1"/>
    </source>
</evidence>
<protein>
    <recommendedName>
        <fullName evidence="1">YdhG-like domain-containing protein</fullName>
    </recommendedName>
</protein>
<accession>A0A8B6RYU4</accession>
<comment type="caution">
    <text evidence="2">The sequence shown here is derived from an EMBL/GenBank/DDBJ whole genome shotgun (WGS) entry which is preliminary data.</text>
</comment>
<gene>
    <name evidence="2" type="ORF">DLM78_08565</name>
</gene>
<name>A0A8B6RYU4_9LEPT</name>
<dbReference type="EMBL" id="QHCS01000002">
    <property type="protein sequence ID" value="RHX86808.1"/>
    <property type="molecule type" value="Genomic_DNA"/>
</dbReference>
<dbReference type="Gene3D" id="3.90.1150.200">
    <property type="match status" value="1"/>
</dbReference>
<dbReference type="Proteomes" id="UP000266669">
    <property type="component" value="Unassembled WGS sequence"/>
</dbReference>
<dbReference type="AlphaFoldDB" id="A0A8B6RYU4"/>
<evidence type="ECO:0000259" key="1">
    <source>
        <dbReference type="Pfam" id="PF08818"/>
    </source>
</evidence>
<dbReference type="Pfam" id="PF08818">
    <property type="entry name" value="DUF1801"/>
    <property type="match status" value="1"/>
</dbReference>
<feature type="domain" description="YdhG-like" evidence="1">
    <location>
        <begin position="21"/>
        <end position="112"/>
    </location>
</feature>
<reference evidence="3" key="1">
    <citation type="submission" date="2018-05" db="EMBL/GenBank/DDBJ databases">
        <title>Leptospira yasudae sp. nov. and Leptospira stimsonii sp. nov., two pathogenic species of the genus Leptospira isolated from environmental sources.</title>
        <authorList>
            <person name="Casanovas-Massana A."/>
            <person name="Hamond C."/>
            <person name="Santos L.A."/>
            <person name="Hacker K.P."/>
            <person name="Balassiano I."/>
            <person name="Medeiros M.A."/>
            <person name="Reis M.G."/>
            <person name="Ko A.I."/>
            <person name="Wunder E.A."/>
        </authorList>
    </citation>
    <scope>NUCLEOTIDE SEQUENCE [LARGE SCALE GENOMIC DNA]</scope>
    <source>
        <strain evidence="3">AMB6-RJ</strain>
    </source>
</reference>
<organism evidence="2 3">
    <name type="scientific">Leptospira stimsonii</name>
    <dbReference type="NCBI Taxonomy" id="2202203"/>
    <lineage>
        <taxon>Bacteria</taxon>
        <taxon>Pseudomonadati</taxon>
        <taxon>Spirochaetota</taxon>
        <taxon>Spirochaetia</taxon>
        <taxon>Leptospirales</taxon>
        <taxon>Leptospiraceae</taxon>
        <taxon>Leptospira</taxon>
    </lineage>
</organism>
<sequence length="120" mass="13858">MAGEKFKTIDQYIASFPKEIREMLNEMRDLIRRSAPMAVEKISYNMPAFAYNGNLVYFAAFKKHLGFYPTASGTKKFENDLVPYHFSKGAIQFPLDKKLPKALITKIVKFRVLENTKKSK</sequence>
<dbReference type="InterPro" id="IPR014922">
    <property type="entry name" value="YdhG-like"/>
</dbReference>
<dbReference type="RefSeq" id="WP_118982346.1">
    <property type="nucleotide sequence ID" value="NZ_QHCS01000002.1"/>
</dbReference>
<dbReference type="SUPFAM" id="SSF159888">
    <property type="entry name" value="YdhG-like"/>
    <property type="match status" value="1"/>
</dbReference>
<evidence type="ECO:0000313" key="3">
    <source>
        <dbReference type="Proteomes" id="UP000266669"/>
    </source>
</evidence>
<proteinExistence type="predicted"/>